<organism evidence="1 2">
    <name type="scientific">Mesorhabditis belari</name>
    <dbReference type="NCBI Taxonomy" id="2138241"/>
    <lineage>
        <taxon>Eukaryota</taxon>
        <taxon>Metazoa</taxon>
        <taxon>Ecdysozoa</taxon>
        <taxon>Nematoda</taxon>
        <taxon>Chromadorea</taxon>
        <taxon>Rhabditida</taxon>
        <taxon>Rhabditina</taxon>
        <taxon>Rhabditomorpha</taxon>
        <taxon>Rhabditoidea</taxon>
        <taxon>Rhabditidae</taxon>
        <taxon>Mesorhabditinae</taxon>
        <taxon>Mesorhabditis</taxon>
    </lineage>
</organism>
<evidence type="ECO:0000313" key="2">
    <source>
        <dbReference type="WBParaSite" id="MBELARI_LOCUS12"/>
    </source>
</evidence>
<dbReference type="AlphaFoldDB" id="A0AAF3EDE3"/>
<proteinExistence type="predicted"/>
<dbReference type="GO" id="GO:1902884">
    <property type="term" value="P:positive regulation of response to oxidative stress"/>
    <property type="evidence" value="ECO:0007669"/>
    <property type="project" value="InterPro"/>
</dbReference>
<sequence>MNFVVIRSPINRFISIYKYLCFFAKSCGIHAKNFTRMVEQFDLMLRTGQEFEGEVQFPGFYVRDHMKPQSWDCEFHKHLNEYRVINYEKNLREQWEAIFLEAGISKEITKKV</sequence>
<dbReference type="Pfam" id="PF03567">
    <property type="entry name" value="Sulfotransfer_2"/>
    <property type="match status" value="1"/>
</dbReference>
<dbReference type="GO" id="GO:0047756">
    <property type="term" value="F:chondroitin 4-sulfotransferase activity"/>
    <property type="evidence" value="ECO:0007669"/>
    <property type="project" value="InterPro"/>
</dbReference>
<name>A0AAF3EDE3_9BILA</name>
<dbReference type="InterPro" id="IPR007669">
    <property type="entry name" value="Chst-1-like"/>
</dbReference>
<accession>A0AAF3EDE3</accession>
<dbReference type="PANTHER" id="PTHR22900:SF5">
    <property type="entry name" value="PROTEIN CBG14245"/>
    <property type="match status" value="1"/>
</dbReference>
<dbReference type="GO" id="GO:0050650">
    <property type="term" value="P:chondroitin sulfate proteoglycan biosynthetic process"/>
    <property type="evidence" value="ECO:0007669"/>
    <property type="project" value="InterPro"/>
</dbReference>
<dbReference type="GO" id="GO:0016020">
    <property type="term" value="C:membrane"/>
    <property type="evidence" value="ECO:0007669"/>
    <property type="project" value="InterPro"/>
</dbReference>
<dbReference type="PANTHER" id="PTHR22900">
    <property type="entry name" value="PROTEIN CBG14245-RELATED"/>
    <property type="match status" value="1"/>
</dbReference>
<evidence type="ECO:0008006" key="3">
    <source>
        <dbReference type="Google" id="ProtNLM"/>
    </source>
</evidence>
<evidence type="ECO:0000313" key="1">
    <source>
        <dbReference type="Proteomes" id="UP000887575"/>
    </source>
</evidence>
<reference evidence="2" key="1">
    <citation type="submission" date="2024-02" db="UniProtKB">
        <authorList>
            <consortium name="WormBaseParasite"/>
        </authorList>
    </citation>
    <scope>IDENTIFICATION</scope>
</reference>
<dbReference type="WBParaSite" id="MBELARI_LOCUS12">
    <property type="protein sequence ID" value="MBELARI_LOCUS12"/>
    <property type="gene ID" value="MBELARI_LOCUS12"/>
</dbReference>
<dbReference type="Proteomes" id="UP000887575">
    <property type="component" value="Unassembled WGS sequence"/>
</dbReference>
<protein>
    <recommendedName>
        <fullName evidence="3">Sulfotransferase</fullName>
    </recommendedName>
</protein>
<dbReference type="InterPro" id="IPR005331">
    <property type="entry name" value="Sulfotransferase"/>
</dbReference>
<keyword evidence="1" id="KW-1185">Reference proteome</keyword>